<dbReference type="PANTHER" id="PTHR30337">
    <property type="entry name" value="COMPONENT OF ATP-DEPENDENT DSDNA EXONUCLEASE"/>
    <property type="match status" value="1"/>
</dbReference>
<dbReference type="GO" id="GO:0004519">
    <property type="term" value="F:endonuclease activity"/>
    <property type="evidence" value="ECO:0007669"/>
    <property type="project" value="UniProtKB-KW"/>
</dbReference>
<dbReference type="InterPro" id="IPR050535">
    <property type="entry name" value="DNA_Repair-Maintenance_Comp"/>
</dbReference>
<keyword evidence="2" id="KW-0255">Endonuclease</keyword>
<keyword evidence="2" id="KW-0378">Hydrolase</keyword>
<name>A0A2I6PFT1_9CAUD</name>
<gene>
    <name evidence="2" type="ORF">phiP43_218</name>
</gene>
<dbReference type="EMBL" id="MG696114">
    <property type="protein sequence ID" value="AUM58576.1"/>
    <property type="molecule type" value="Genomic_DNA"/>
</dbReference>
<dbReference type="SUPFAM" id="SSF56300">
    <property type="entry name" value="Metallo-dependent phosphatases"/>
    <property type="match status" value="1"/>
</dbReference>
<dbReference type="GO" id="GO:0016787">
    <property type="term" value="F:hydrolase activity"/>
    <property type="evidence" value="ECO:0007669"/>
    <property type="project" value="InterPro"/>
</dbReference>
<organism evidence="2 3">
    <name type="scientific">Proteus phage phiP4-3</name>
    <dbReference type="NCBI Taxonomy" id="2065203"/>
    <lineage>
        <taxon>Viruses</taxon>
        <taxon>Duplodnaviria</taxon>
        <taxon>Heunggongvirae</taxon>
        <taxon>Uroviricota</taxon>
        <taxon>Caudoviricetes</taxon>
        <taxon>Pantevenvirales</taxon>
        <taxon>Straboviridae</taxon>
        <taxon>Bragavirus</taxon>
        <taxon>Bragavirus p43</taxon>
    </lineage>
</organism>
<evidence type="ECO:0000313" key="3">
    <source>
        <dbReference type="Proteomes" id="UP000240538"/>
    </source>
</evidence>
<dbReference type="InterPro" id="IPR004843">
    <property type="entry name" value="Calcineurin-like_PHP"/>
</dbReference>
<dbReference type="InterPro" id="IPR029052">
    <property type="entry name" value="Metallo-depent_PP-like"/>
</dbReference>
<evidence type="ECO:0000313" key="2">
    <source>
        <dbReference type="EMBL" id="AUM58576.1"/>
    </source>
</evidence>
<dbReference type="Gene3D" id="3.60.21.10">
    <property type="match status" value="1"/>
</dbReference>
<proteinExistence type="predicted"/>
<protein>
    <submittedName>
        <fullName evidence="2">Recombination endonuclease subunit</fullName>
    </submittedName>
</protein>
<evidence type="ECO:0000259" key="1">
    <source>
        <dbReference type="Pfam" id="PF00149"/>
    </source>
</evidence>
<feature type="domain" description="Calcineurin-like phosphoesterase" evidence="1">
    <location>
        <begin position="1"/>
        <end position="187"/>
    </location>
</feature>
<dbReference type="Pfam" id="PF00149">
    <property type="entry name" value="Metallophos"/>
    <property type="match status" value="1"/>
</dbReference>
<dbReference type="Proteomes" id="UP000240538">
    <property type="component" value="Segment"/>
</dbReference>
<keyword evidence="2" id="KW-0540">Nuclease</keyword>
<reference evidence="2 3" key="1">
    <citation type="submission" date="2017-12" db="EMBL/GenBank/DDBJ databases">
        <title>Complete genome sequence and characterization of bacteriophage phiP4-3 infecting Proteus pennea.</title>
        <authorList>
            <person name="He Y."/>
            <person name="Yang H."/>
        </authorList>
    </citation>
    <scope>NUCLEOTIDE SEQUENCE [LARGE SCALE GENOMIC DNA]</scope>
</reference>
<keyword evidence="3" id="KW-1185">Reference proteome</keyword>
<accession>A0A2I6PFT1</accession>
<sequence>MMILFVGDLHYGVAKDDPWIQNIQRDSIKQIIEICKQNKITEVIQFGDWFDVRKAITHVTMEFSRENVDLLKEAGINLHVIIGNHDLHFKNKIHPNSVSELLSKHDNITIYDKPTTVEIEGTLIDLIPWMCDENTKEILDHIKKSNAKICIGHWELNGFYFYKGMKSHGLEPDFLKKYDKVYSGHFHTISEAGNVLYIGTPYSITAGDEDDPRGVWIFNPKDSSVEFVQNKTMWHQRVQYPSDINPEDYKDIAVRVIVNKMDDKFTEFESKLESVVHSLKVVSKVATDGPEVDDSDDIVVESLETIIREYINALEGLSEDEKEILFKYALSLHVESVNS</sequence>